<name>A0A4Z0BJI9_9BURK</name>
<organism evidence="1 2">
    <name type="scientific">Ramlibacter rhizophilus</name>
    <dbReference type="NCBI Taxonomy" id="1781167"/>
    <lineage>
        <taxon>Bacteria</taxon>
        <taxon>Pseudomonadati</taxon>
        <taxon>Pseudomonadota</taxon>
        <taxon>Betaproteobacteria</taxon>
        <taxon>Burkholderiales</taxon>
        <taxon>Comamonadaceae</taxon>
        <taxon>Ramlibacter</taxon>
    </lineage>
</organism>
<keyword evidence="2" id="KW-1185">Reference proteome</keyword>
<sequence length="85" mass="9307">MRSPSRPSPSFPAAPSLPRPGLVQCDDHGQVWLCEAVIRNGDIADWYLVRMSRLDGSDPVGDPVVLSPSEYQAFSTRRGLQAVLL</sequence>
<dbReference type="RefSeq" id="WP_135285035.1">
    <property type="nucleotide sequence ID" value="NZ_SMLL01000004.1"/>
</dbReference>
<evidence type="ECO:0000313" key="1">
    <source>
        <dbReference type="EMBL" id="TFY99492.1"/>
    </source>
</evidence>
<protein>
    <submittedName>
        <fullName evidence="1">Uncharacterized protein</fullName>
    </submittedName>
</protein>
<accession>A0A4Z0BJI9</accession>
<dbReference type="EMBL" id="SMLL01000004">
    <property type="protein sequence ID" value="TFY99492.1"/>
    <property type="molecule type" value="Genomic_DNA"/>
</dbReference>
<dbReference type="AlphaFoldDB" id="A0A4Z0BJI9"/>
<dbReference type="Proteomes" id="UP000297564">
    <property type="component" value="Unassembled WGS sequence"/>
</dbReference>
<proteinExistence type="predicted"/>
<reference evidence="1 2" key="1">
    <citation type="submission" date="2019-03" db="EMBL/GenBank/DDBJ databases">
        <title>Ramlibacter rhizophilus CCTCC AB2015357, whole genome shotgun sequence.</title>
        <authorList>
            <person name="Zhang X."/>
            <person name="Feng G."/>
            <person name="Zhu H."/>
        </authorList>
    </citation>
    <scope>NUCLEOTIDE SEQUENCE [LARGE SCALE GENOMIC DNA]</scope>
    <source>
        <strain evidence="1 2">CCTCC AB2015357</strain>
    </source>
</reference>
<evidence type="ECO:0000313" key="2">
    <source>
        <dbReference type="Proteomes" id="UP000297564"/>
    </source>
</evidence>
<comment type="caution">
    <text evidence="1">The sequence shown here is derived from an EMBL/GenBank/DDBJ whole genome shotgun (WGS) entry which is preliminary data.</text>
</comment>
<gene>
    <name evidence="1" type="ORF">EZ242_10050</name>
</gene>